<sequence length="305" mass="33750">MTLEQKAPLCAGLFLYYGRKIMLHVRAHSCAYIFFGLLFVAIFLWGALFAFGGEGSREVVMYFLDIGQGDAIFIETPDHVQMLIDGGPNKKILSELGSIMPFTDRTIDVVLLSHPHEDHVGGLIDVLDRYDVRTVVAAETPYDSGAFREWDEKVDAEGAEHVRALRGMRIWLASDVWFDVLAPASFIQEEPANIHDAMIVGKLVYGNTCVIFTGDMERDIERSLLGDDIGCEVLKVGHHGSKTSTSDAFLKAVSPSVAVISAGRNNRYGHPHDVILNKLEKAGIRILRTDIDSTVILRSNGENVF</sequence>
<dbReference type="Gene3D" id="3.60.15.10">
    <property type="entry name" value="Ribonuclease Z/Hydroxyacylglutathione hydrolase-like"/>
    <property type="match status" value="1"/>
</dbReference>
<feature type="domain" description="Metallo-beta-lactamase" evidence="2">
    <location>
        <begin position="68"/>
        <end position="264"/>
    </location>
</feature>
<dbReference type="Pfam" id="PF00753">
    <property type="entry name" value="Lactamase_B"/>
    <property type="match status" value="1"/>
</dbReference>
<keyword evidence="3" id="KW-0378">Hydrolase</keyword>
<dbReference type="PANTHER" id="PTHR30619:SF1">
    <property type="entry name" value="RECOMBINATION PROTEIN 2"/>
    <property type="match status" value="1"/>
</dbReference>
<evidence type="ECO:0000313" key="4">
    <source>
        <dbReference type="Proteomes" id="UP000231503"/>
    </source>
</evidence>
<dbReference type="InterPro" id="IPR052159">
    <property type="entry name" value="Competence_DNA_uptake"/>
</dbReference>
<keyword evidence="1" id="KW-0472">Membrane</keyword>
<keyword evidence="1" id="KW-0812">Transmembrane</keyword>
<name>A0A2H0TCF2_9BACT</name>
<dbReference type="InterPro" id="IPR035681">
    <property type="entry name" value="ComA-like_MBL"/>
</dbReference>
<dbReference type="SUPFAM" id="SSF56281">
    <property type="entry name" value="Metallo-hydrolase/oxidoreductase"/>
    <property type="match status" value="1"/>
</dbReference>
<reference evidence="4" key="1">
    <citation type="submission" date="2017-09" db="EMBL/GenBank/DDBJ databases">
        <title>Depth-based differentiation of microbial function through sediment-hosted aquifers and enrichment of novel symbionts in the deep terrestrial subsurface.</title>
        <authorList>
            <person name="Probst A.J."/>
            <person name="Ladd B."/>
            <person name="Jarett J.K."/>
            <person name="Geller-Mcgrath D.E."/>
            <person name="Sieber C.M.K."/>
            <person name="Emerson J.B."/>
            <person name="Anantharaman K."/>
            <person name="Thomas B.C."/>
            <person name="Malmstrom R."/>
            <person name="Stieglmeier M."/>
            <person name="Klingl A."/>
            <person name="Woyke T."/>
            <person name="Ryan C.M."/>
            <person name="Banfield J.F."/>
        </authorList>
    </citation>
    <scope>NUCLEOTIDE SEQUENCE [LARGE SCALE GENOMIC DNA]</scope>
</reference>
<dbReference type="InterPro" id="IPR001279">
    <property type="entry name" value="Metallo-B-lactamas"/>
</dbReference>
<comment type="caution">
    <text evidence="3">The sequence shown here is derived from an EMBL/GenBank/DDBJ whole genome shotgun (WGS) entry which is preliminary data.</text>
</comment>
<dbReference type="GO" id="GO:0016787">
    <property type="term" value="F:hydrolase activity"/>
    <property type="evidence" value="ECO:0007669"/>
    <property type="project" value="UniProtKB-KW"/>
</dbReference>
<evidence type="ECO:0000256" key="1">
    <source>
        <dbReference type="SAM" id="Phobius"/>
    </source>
</evidence>
<accession>A0A2H0TCF2</accession>
<evidence type="ECO:0000313" key="3">
    <source>
        <dbReference type="EMBL" id="PIR69240.1"/>
    </source>
</evidence>
<dbReference type="Proteomes" id="UP000231503">
    <property type="component" value="Unassembled WGS sequence"/>
</dbReference>
<protein>
    <submittedName>
        <fullName evidence="3">MBL fold metallo-hydrolase</fullName>
    </submittedName>
</protein>
<keyword evidence="1" id="KW-1133">Transmembrane helix</keyword>
<dbReference type="InterPro" id="IPR036866">
    <property type="entry name" value="RibonucZ/Hydroxyglut_hydro"/>
</dbReference>
<proteinExistence type="predicted"/>
<evidence type="ECO:0000259" key="2">
    <source>
        <dbReference type="SMART" id="SM00849"/>
    </source>
</evidence>
<dbReference type="PANTHER" id="PTHR30619">
    <property type="entry name" value="DNA INTERNALIZATION/COMPETENCE PROTEIN COMEC/REC2"/>
    <property type="match status" value="1"/>
</dbReference>
<dbReference type="CDD" id="cd07731">
    <property type="entry name" value="ComA-like_MBL-fold"/>
    <property type="match status" value="1"/>
</dbReference>
<gene>
    <name evidence="3" type="ORF">COU47_04030</name>
</gene>
<feature type="transmembrane region" description="Helical" evidence="1">
    <location>
        <begin position="29"/>
        <end position="51"/>
    </location>
</feature>
<dbReference type="AlphaFoldDB" id="A0A2H0TCF2"/>
<dbReference type="SMART" id="SM00849">
    <property type="entry name" value="Lactamase_B"/>
    <property type="match status" value="1"/>
</dbReference>
<dbReference type="EMBL" id="PFCO01000009">
    <property type="protein sequence ID" value="PIR69240.1"/>
    <property type="molecule type" value="Genomic_DNA"/>
</dbReference>
<organism evidence="3 4">
    <name type="scientific">Candidatus Niyogibacteria bacterium CG10_big_fil_rev_8_21_14_0_10_46_36</name>
    <dbReference type="NCBI Taxonomy" id="1974726"/>
    <lineage>
        <taxon>Bacteria</taxon>
        <taxon>Candidatus Niyogiibacteriota</taxon>
    </lineage>
</organism>